<dbReference type="PANTHER" id="PTHR12558:SF13">
    <property type="entry name" value="CELL DIVISION CYCLE PROTEIN 27 HOMOLOG"/>
    <property type="match status" value="1"/>
</dbReference>
<keyword evidence="3" id="KW-0732">Signal</keyword>
<reference evidence="6" key="2">
    <citation type="submission" date="2012-11" db="EMBL/GenBank/DDBJ databases">
        <authorList>
            <person name="Kuo A."/>
            <person name="Curtis B.A."/>
            <person name="Tanifuji G."/>
            <person name="Burki F."/>
            <person name="Gruber A."/>
            <person name="Irimia M."/>
            <person name="Maruyama S."/>
            <person name="Arias M.C."/>
            <person name="Ball S.G."/>
            <person name="Gile G.H."/>
            <person name="Hirakawa Y."/>
            <person name="Hopkins J.F."/>
            <person name="Rensing S.A."/>
            <person name="Schmutz J."/>
            <person name="Symeonidi A."/>
            <person name="Elias M."/>
            <person name="Eveleigh R.J."/>
            <person name="Herman E.K."/>
            <person name="Klute M.J."/>
            <person name="Nakayama T."/>
            <person name="Obornik M."/>
            <person name="Reyes-Prieto A."/>
            <person name="Armbrust E.V."/>
            <person name="Aves S.J."/>
            <person name="Beiko R.G."/>
            <person name="Coutinho P."/>
            <person name="Dacks J.B."/>
            <person name="Durnford D.G."/>
            <person name="Fast N.M."/>
            <person name="Green B.R."/>
            <person name="Grisdale C."/>
            <person name="Hempe F."/>
            <person name="Henrissat B."/>
            <person name="Hoppner M.P."/>
            <person name="Ishida K.-I."/>
            <person name="Kim E."/>
            <person name="Koreny L."/>
            <person name="Kroth P.G."/>
            <person name="Liu Y."/>
            <person name="Malik S.-B."/>
            <person name="Maier U.G."/>
            <person name="McRose D."/>
            <person name="Mock T."/>
            <person name="Neilson J.A."/>
            <person name="Onodera N.T."/>
            <person name="Poole A.M."/>
            <person name="Pritham E.J."/>
            <person name="Richards T.A."/>
            <person name="Rocap G."/>
            <person name="Roy S.W."/>
            <person name="Sarai C."/>
            <person name="Schaack S."/>
            <person name="Shirato S."/>
            <person name="Slamovits C.H."/>
            <person name="Spencer D.F."/>
            <person name="Suzuki S."/>
            <person name="Worden A.Z."/>
            <person name="Zauner S."/>
            <person name="Barry K."/>
            <person name="Bell C."/>
            <person name="Bharti A.K."/>
            <person name="Crow J.A."/>
            <person name="Grimwood J."/>
            <person name="Kramer R."/>
            <person name="Lindquist E."/>
            <person name="Lucas S."/>
            <person name="Salamov A."/>
            <person name="McFadden G.I."/>
            <person name="Lane C.E."/>
            <person name="Keeling P.J."/>
            <person name="Gray M.W."/>
            <person name="Grigoriev I.V."/>
            <person name="Archibald J.M."/>
        </authorList>
    </citation>
    <scope>NUCLEOTIDE SEQUENCE</scope>
    <source>
        <strain evidence="6">CCMP2712</strain>
    </source>
</reference>
<organism evidence="4">
    <name type="scientific">Guillardia theta (strain CCMP2712)</name>
    <name type="common">Cryptophyte</name>
    <dbReference type="NCBI Taxonomy" id="905079"/>
    <lineage>
        <taxon>Eukaryota</taxon>
        <taxon>Cryptophyceae</taxon>
        <taxon>Pyrenomonadales</taxon>
        <taxon>Geminigeraceae</taxon>
        <taxon>Guillardia</taxon>
    </lineage>
</organism>
<dbReference type="KEGG" id="gtt:GUITHDRAFT_148222"/>
<proteinExistence type="inferred from homology"/>
<evidence type="ECO:0000313" key="4">
    <source>
        <dbReference type="EMBL" id="EKX33023.1"/>
    </source>
</evidence>
<gene>
    <name evidence="4" type="ORF">GUITHDRAFT_148222</name>
</gene>
<evidence type="ECO:0000256" key="2">
    <source>
        <dbReference type="ARBA" id="ARBA00038210"/>
    </source>
</evidence>
<dbReference type="Gene3D" id="1.25.40.10">
    <property type="entry name" value="Tetratricopeptide repeat domain"/>
    <property type="match status" value="3"/>
</dbReference>
<feature type="chain" id="PRO_5008769779" evidence="3">
    <location>
        <begin position="27"/>
        <end position="672"/>
    </location>
</feature>
<dbReference type="AlphaFoldDB" id="L1I9W7"/>
<dbReference type="HOGENOM" id="CLU_409089_0_0_1"/>
<dbReference type="Proteomes" id="UP000011087">
    <property type="component" value="Unassembled WGS sequence"/>
</dbReference>
<evidence type="ECO:0000256" key="3">
    <source>
        <dbReference type="SAM" id="SignalP"/>
    </source>
</evidence>
<name>L1I9W7_GUITC</name>
<dbReference type="EMBL" id="JH993160">
    <property type="protein sequence ID" value="EKX33023.1"/>
    <property type="molecule type" value="Genomic_DNA"/>
</dbReference>
<dbReference type="PANTHER" id="PTHR12558">
    <property type="entry name" value="CELL DIVISION CYCLE 16,23,27"/>
    <property type="match status" value="1"/>
</dbReference>
<dbReference type="PaxDb" id="55529-EKX33023"/>
<accession>L1I9W7</accession>
<keyword evidence="6" id="KW-1185">Reference proteome</keyword>
<reference evidence="4 6" key="1">
    <citation type="journal article" date="2012" name="Nature">
        <title>Algal genomes reveal evolutionary mosaicism and the fate of nucleomorphs.</title>
        <authorList>
            <consortium name="DOE Joint Genome Institute"/>
            <person name="Curtis B.A."/>
            <person name="Tanifuji G."/>
            <person name="Burki F."/>
            <person name="Gruber A."/>
            <person name="Irimia M."/>
            <person name="Maruyama S."/>
            <person name="Arias M.C."/>
            <person name="Ball S.G."/>
            <person name="Gile G.H."/>
            <person name="Hirakawa Y."/>
            <person name="Hopkins J.F."/>
            <person name="Kuo A."/>
            <person name="Rensing S.A."/>
            <person name="Schmutz J."/>
            <person name="Symeonidi A."/>
            <person name="Elias M."/>
            <person name="Eveleigh R.J."/>
            <person name="Herman E.K."/>
            <person name="Klute M.J."/>
            <person name="Nakayama T."/>
            <person name="Obornik M."/>
            <person name="Reyes-Prieto A."/>
            <person name="Armbrust E.V."/>
            <person name="Aves S.J."/>
            <person name="Beiko R.G."/>
            <person name="Coutinho P."/>
            <person name="Dacks J.B."/>
            <person name="Durnford D.G."/>
            <person name="Fast N.M."/>
            <person name="Green B.R."/>
            <person name="Grisdale C.J."/>
            <person name="Hempel F."/>
            <person name="Henrissat B."/>
            <person name="Hoppner M.P."/>
            <person name="Ishida K."/>
            <person name="Kim E."/>
            <person name="Koreny L."/>
            <person name="Kroth P.G."/>
            <person name="Liu Y."/>
            <person name="Malik S.B."/>
            <person name="Maier U.G."/>
            <person name="McRose D."/>
            <person name="Mock T."/>
            <person name="Neilson J.A."/>
            <person name="Onodera N.T."/>
            <person name="Poole A.M."/>
            <person name="Pritham E.J."/>
            <person name="Richards T.A."/>
            <person name="Rocap G."/>
            <person name="Roy S.W."/>
            <person name="Sarai C."/>
            <person name="Schaack S."/>
            <person name="Shirato S."/>
            <person name="Slamovits C.H."/>
            <person name="Spencer D.F."/>
            <person name="Suzuki S."/>
            <person name="Worden A.Z."/>
            <person name="Zauner S."/>
            <person name="Barry K."/>
            <person name="Bell C."/>
            <person name="Bharti A.K."/>
            <person name="Crow J.A."/>
            <person name="Grimwood J."/>
            <person name="Kramer R."/>
            <person name="Lindquist E."/>
            <person name="Lucas S."/>
            <person name="Salamov A."/>
            <person name="McFadden G.I."/>
            <person name="Lane C.E."/>
            <person name="Keeling P.J."/>
            <person name="Gray M.W."/>
            <person name="Grigoriev I.V."/>
            <person name="Archibald J.M."/>
        </authorList>
    </citation>
    <scope>NUCLEOTIDE SEQUENCE</scope>
    <source>
        <strain evidence="4 6">CCMP2712</strain>
    </source>
</reference>
<sequence>MKKSSGIMNAGLTVLLLLATRSELLGCEVALVNHHGFPCSLPTILKLRGGRTEDKDMVMTQMDDVGVDALDDEFDAAFREVESRARPQRGEDVGAQAGQLARSCDDVLEEVERLVLQHDFDAAELVYMDHLEANGEDVDVMESYALFLWSIRDDVDAAREVFEGILRKERRRVDIMMSYAMFLKVVMLTCLQAGCKDLQGAIKIYEDLQRIYPNEASIYFATALMYHGVEGQEHVYSGDEKYKLEDIKNVTRAVELYRNAIALEPNMTEALTNLATVLFQESINVTESEVLFVRSLSVDPNQTEALIGYAKLLSRVCDIDRASLLFQKIHNVTRSAGEVQAEFFYAYLDFLVRFKAKRVESPWGCRRSHESGGDGTCPALRTVQCHGSSNGDTIGAITLVQKALLSCETPDLLLLYSDLLFKCGKNHDEAVKAVARAMEMDPLNEKPRERYLELFGEEQELIKVMFDRALEFAAAKGCVIWTKRIEAERTSRLIRFAGDQEKEEMKIQLQQLAASYPHDFDLVFSCSTGFLQMKEHALAQRWLKHAVQLRPCSSPALCKLAQVILMDRNDVKAAYRLLKRAYLSDPLHLATSISLGLLYELEGKLKLAHKLYSSVLLLDRENKAALLGVCRIMLVKRKEYSNRVLAKKTLDYAKQLYPDETMFNEFESADEV</sequence>
<dbReference type="EnsemblProtists" id="EKX33023">
    <property type="protein sequence ID" value="EKX33023"/>
    <property type="gene ID" value="GUITHDRAFT_148222"/>
</dbReference>
<evidence type="ECO:0000256" key="1">
    <source>
        <dbReference type="ARBA" id="ARBA00022803"/>
    </source>
</evidence>
<evidence type="ECO:0000313" key="5">
    <source>
        <dbReference type="EnsemblProtists" id="EKX33023"/>
    </source>
</evidence>
<evidence type="ECO:0000313" key="6">
    <source>
        <dbReference type="Proteomes" id="UP000011087"/>
    </source>
</evidence>
<reference evidence="5" key="3">
    <citation type="submission" date="2016-03" db="UniProtKB">
        <authorList>
            <consortium name="EnsemblProtists"/>
        </authorList>
    </citation>
    <scope>IDENTIFICATION</scope>
</reference>
<dbReference type="InterPro" id="IPR011990">
    <property type="entry name" value="TPR-like_helical_dom_sf"/>
</dbReference>
<protein>
    <submittedName>
        <fullName evidence="4 5">Uncharacterized protein</fullName>
    </submittedName>
</protein>
<dbReference type="SUPFAM" id="SSF48452">
    <property type="entry name" value="TPR-like"/>
    <property type="match status" value="2"/>
</dbReference>
<keyword evidence="1" id="KW-0802">TPR repeat</keyword>
<comment type="similarity">
    <text evidence="2">Belongs to the APC3/CDC27 family.</text>
</comment>
<dbReference type="RefSeq" id="XP_005820003.1">
    <property type="nucleotide sequence ID" value="XM_005819946.1"/>
</dbReference>
<feature type="signal peptide" evidence="3">
    <location>
        <begin position="1"/>
        <end position="26"/>
    </location>
</feature>
<dbReference type="GeneID" id="17289759"/>